<comment type="caution">
    <text evidence="1">The sequence shown here is derived from an EMBL/GenBank/DDBJ whole genome shotgun (WGS) entry which is preliminary data.</text>
</comment>
<proteinExistence type="predicted"/>
<gene>
    <name evidence="1" type="ORF">PENCOP_c014G00177</name>
</gene>
<dbReference type="STRING" id="36646.A0A1V6U9I1"/>
<keyword evidence="2" id="KW-1185">Reference proteome</keyword>
<reference evidence="2" key="1">
    <citation type="journal article" date="2017" name="Nat. Microbiol.">
        <title>Global analysis of biosynthetic gene clusters reveals vast potential of secondary metabolite production in Penicillium species.</title>
        <authorList>
            <person name="Nielsen J.C."/>
            <person name="Grijseels S."/>
            <person name="Prigent S."/>
            <person name="Ji B."/>
            <person name="Dainat J."/>
            <person name="Nielsen K.F."/>
            <person name="Frisvad J.C."/>
            <person name="Workman M."/>
            <person name="Nielsen J."/>
        </authorList>
    </citation>
    <scope>NUCLEOTIDE SEQUENCE [LARGE SCALE GENOMIC DNA]</scope>
    <source>
        <strain evidence="2">IBT 31321</strain>
    </source>
</reference>
<name>A0A1V6U9I1_9EURO</name>
<dbReference type="Proteomes" id="UP000191500">
    <property type="component" value="Unassembled WGS sequence"/>
</dbReference>
<evidence type="ECO:0000313" key="1">
    <source>
        <dbReference type="EMBL" id="OQE35134.1"/>
    </source>
</evidence>
<protein>
    <submittedName>
        <fullName evidence="1">Uncharacterized protein</fullName>
    </submittedName>
</protein>
<organism evidence="1 2">
    <name type="scientific">Penicillium coprophilum</name>
    <dbReference type="NCBI Taxonomy" id="36646"/>
    <lineage>
        <taxon>Eukaryota</taxon>
        <taxon>Fungi</taxon>
        <taxon>Dikarya</taxon>
        <taxon>Ascomycota</taxon>
        <taxon>Pezizomycotina</taxon>
        <taxon>Eurotiomycetes</taxon>
        <taxon>Eurotiomycetidae</taxon>
        <taxon>Eurotiales</taxon>
        <taxon>Aspergillaceae</taxon>
        <taxon>Penicillium</taxon>
    </lineage>
</organism>
<sequence>MDETRSNTIKRYFEALRPGGLPVNASGALGKEAGEASPWWLPSQQTKKNLVEGARFNWVKGEIQLSQTKLTENQKGGIESRDAVVKHALGVFEVVGRQRHNGSSTVNYIRLRLVAQQPELDLLGSGKSQPSDITCDVSGPKITGFTYFI</sequence>
<dbReference type="EMBL" id="MDDG01000014">
    <property type="protein sequence ID" value="OQE35134.1"/>
    <property type="molecule type" value="Genomic_DNA"/>
</dbReference>
<evidence type="ECO:0000313" key="2">
    <source>
        <dbReference type="Proteomes" id="UP000191500"/>
    </source>
</evidence>
<accession>A0A1V6U9I1</accession>
<dbReference type="AlphaFoldDB" id="A0A1V6U9I1"/>